<accession>A0ACA9KJ89</accession>
<dbReference type="Proteomes" id="UP000789860">
    <property type="component" value="Unassembled WGS sequence"/>
</dbReference>
<sequence length="98" mass="11837">MQIFLNSLKRKNTTFGQYTLESSKLQQNLENKSSNIKKRIKELAINYIALVTKINSSENNQLQRDFKKEQRRGSKYYQYSEIRYYIQDCLFKKINITR</sequence>
<dbReference type="EMBL" id="CAJVPM010001891">
    <property type="protein sequence ID" value="CAG8475878.1"/>
    <property type="molecule type" value="Genomic_DNA"/>
</dbReference>
<comment type="caution">
    <text evidence="1">The sequence shown here is derived from an EMBL/GenBank/DDBJ whole genome shotgun (WGS) entry which is preliminary data.</text>
</comment>
<evidence type="ECO:0000313" key="1">
    <source>
        <dbReference type="EMBL" id="CAG8475878.1"/>
    </source>
</evidence>
<evidence type="ECO:0000313" key="2">
    <source>
        <dbReference type="Proteomes" id="UP000789860"/>
    </source>
</evidence>
<organism evidence="1 2">
    <name type="scientific">Scutellospora calospora</name>
    <dbReference type="NCBI Taxonomy" id="85575"/>
    <lineage>
        <taxon>Eukaryota</taxon>
        <taxon>Fungi</taxon>
        <taxon>Fungi incertae sedis</taxon>
        <taxon>Mucoromycota</taxon>
        <taxon>Glomeromycotina</taxon>
        <taxon>Glomeromycetes</taxon>
        <taxon>Diversisporales</taxon>
        <taxon>Gigasporaceae</taxon>
        <taxon>Scutellospora</taxon>
    </lineage>
</organism>
<reference evidence="1" key="1">
    <citation type="submission" date="2021-06" db="EMBL/GenBank/DDBJ databases">
        <authorList>
            <person name="Kallberg Y."/>
            <person name="Tangrot J."/>
            <person name="Rosling A."/>
        </authorList>
    </citation>
    <scope>NUCLEOTIDE SEQUENCE</scope>
    <source>
        <strain evidence="1">AU212A</strain>
    </source>
</reference>
<gene>
    <name evidence="1" type="ORF">SCALOS_LOCUS2220</name>
</gene>
<proteinExistence type="predicted"/>
<keyword evidence="2" id="KW-1185">Reference proteome</keyword>
<protein>
    <submittedName>
        <fullName evidence="1">1498_t:CDS:1</fullName>
    </submittedName>
</protein>
<name>A0ACA9KJ89_9GLOM</name>